<dbReference type="Proteomes" id="UP000297966">
    <property type="component" value="Unassembled WGS sequence"/>
</dbReference>
<dbReference type="Gene3D" id="1.10.10.10">
    <property type="entry name" value="Winged helix-like DNA-binding domain superfamily/Winged helix DNA-binding domain"/>
    <property type="match status" value="1"/>
</dbReference>
<evidence type="ECO:0000256" key="1">
    <source>
        <dbReference type="ARBA" id="ARBA00010641"/>
    </source>
</evidence>
<dbReference type="InterPro" id="IPR036388">
    <property type="entry name" value="WH-like_DNA-bd_sf"/>
</dbReference>
<dbReference type="InterPro" id="IPR007627">
    <property type="entry name" value="RNA_pol_sigma70_r2"/>
</dbReference>
<evidence type="ECO:0000256" key="2">
    <source>
        <dbReference type="ARBA" id="ARBA00011344"/>
    </source>
</evidence>
<evidence type="ECO:0000256" key="7">
    <source>
        <dbReference type="RuleBase" id="RU000716"/>
    </source>
</evidence>
<keyword evidence="4 7" id="KW-0731">Sigma factor</keyword>
<feature type="domain" description="SnoaL-like" evidence="11">
    <location>
        <begin position="225"/>
        <end position="317"/>
    </location>
</feature>
<dbReference type="Pfam" id="PF12680">
    <property type="entry name" value="SnoaL_2"/>
    <property type="match status" value="1"/>
</dbReference>
<dbReference type="GO" id="GO:0006352">
    <property type="term" value="P:DNA-templated transcription initiation"/>
    <property type="evidence" value="ECO:0007669"/>
    <property type="project" value="InterPro"/>
</dbReference>
<dbReference type="InterPro" id="IPR014284">
    <property type="entry name" value="RNA_pol_sigma-70_dom"/>
</dbReference>
<reference evidence="12 13" key="1">
    <citation type="submission" date="2019-03" db="EMBL/GenBank/DDBJ databases">
        <title>Bradyrhizobium diversity isolated from nodules of Chamaecrista fasciculata.</title>
        <authorList>
            <person name="Klepa M.S."/>
            <person name="Urquiaga M.O."/>
            <person name="Hungria M."/>
            <person name="Delamuta J.R."/>
        </authorList>
    </citation>
    <scope>NUCLEOTIDE SEQUENCE [LARGE SCALE GENOMIC DNA]</scope>
    <source>
        <strain evidence="12 13">CNPSo 3448</strain>
    </source>
</reference>
<dbReference type="SUPFAM" id="SSF88946">
    <property type="entry name" value="Sigma2 domain of RNA polymerase sigma factors"/>
    <property type="match status" value="1"/>
</dbReference>
<dbReference type="InterPro" id="IPR013249">
    <property type="entry name" value="RNA_pol_sigma70_r4_t2"/>
</dbReference>
<dbReference type="OrthoDB" id="9794372at2"/>
<feature type="domain" description="RNA polymerase sigma factor 70 region 4 type 2" evidence="10">
    <location>
        <begin position="149"/>
        <end position="200"/>
    </location>
</feature>
<dbReference type="InterPro" id="IPR014305">
    <property type="entry name" value="RNA_pol_sigma-G_actinobac"/>
</dbReference>
<dbReference type="PANTHER" id="PTHR43133">
    <property type="entry name" value="RNA POLYMERASE ECF-TYPE SIGMA FACTO"/>
    <property type="match status" value="1"/>
</dbReference>
<dbReference type="Pfam" id="PF08281">
    <property type="entry name" value="Sigma70_r4_2"/>
    <property type="match status" value="1"/>
</dbReference>
<proteinExistence type="inferred from homology"/>
<dbReference type="InterPro" id="IPR000838">
    <property type="entry name" value="RNA_pol_sigma70_ECF_CS"/>
</dbReference>
<dbReference type="SUPFAM" id="SSF54427">
    <property type="entry name" value="NTF2-like"/>
    <property type="match status" value="1"/>
</dbReference>
<evidence type="ECO:0000259" key="10">
    <source>
        <dbReference type="Pfam" id="PF08281"/>
    </source>
</evidence>
<comment type="subunit">
    <text evidence="2">Interacts transiently with the RNA polymerase catalytic core formed by RpoA, RpoB, RpoC and RpoZ (2 alpha, 1 beta, 1 beta' and 1 omega subunit) to form the RNA polymerase holoenzyme that can initiate transcription.</text>
</comment>
<feature type="region of interest" description="Disordered" evidence="8">
    <location>
        <begin position="1"/>
        <end position="21"/>
    </location>
</feature>
<dbReference type="AlphaFoldDB" id="A0A4Y9L3I1"/>
<dbReference type="GO" id="GO:0016987">
    <property type="term" value="F:sigma factor activity"/>
    <property type="evidence" value="ECO:0007669"/>
    <property type="project" value="UniProtKB-KW"/>
</dbReference>
<name>A0A4Y9L3I1_9BRAD</name>
<dbReference type="InterPro" id="IPR013324">
    <property type="entry name" value="RNA_pol_sigma_r3/r4-like"/>
</dbReference>
<protein>
    <recommendedName>
        <fullName evidence="7">RNA polymerase sigma factor</fullName>
    </recommendedName>
</protein>
<comment type="caution">
    <text evidence="12">The sequence shown here is derived from an EMBL/GenBank/DDBJ whole genome shotgun (WGS) entry which is preliminary data.</text>
</comment>
<keyword evidence="13" id="KW-1185">Reference proteome</keyword>
<feature type="domain" description="RNA polymerase sigma-70 region 2" evidence="9">
    <location>
        <begin position="24"/>
        <end position="89"/>
    </location>
</feature>
<dbReference type="Gene3D" id="1.10.1740.10">
    <property type="match status" value="1"/>
</dbReference>
<evidence type="ECO:0000256" key="8">
    <source>
        <dbReference type="SAM" id="MobiDB-lite"/>
    </source>
</evidence>
<dbReference type="NCBIfam" id="TIGR02960">
    <property type="entry name" value="SigX5"/>
    <property type="match status" value="1"/>
</dbReference>
<evidence type="ECO:0000259" key="9">
    <source>
        <dbReference type="Pfam" id="PF04542"/>
    </source>
</evidence>
<comment type="similarity">
    <text evidence="1 7">Belongs to the sigma-70 factor family. ECF subfamily.</text>
</comment>
<dbReference type="NCBIfam" id="NF006089">
    <property type="entry name" value="PRK08241.1"/>
    <property type="match status" value="1"/>
</dbReference>
<evidence type="ECO:0000256" key="5">
    <source>
        <dbReference type="ARBA" id="ARBA00023125"/>
    </source>
</evidence>
<dbReference type="EMBL" id="SPQT01000063">
    <property type="protein sequence ID" value="TFV36583.1"/>
    <property type="molecule type" value="Genomic_DNA"/>
</dbReference>
<dbReference type="NCBIfam" id="TIGR02937">
    <property type="entry name" value="sigma70-ECF"/>
    <property type="match status" value="1"/>
</dbReference>
<dbReference type="PANTHER" id="PTHR43133:SF65">
    <property type="entry name" value="ECF RNA POLYMERASE SIGMA FACTOR SIGG"/>
    <property type="match status" value="1"/>
</dbReference>
<evidence type="ECO:0000256" key="3">
    <source>
        <dbReference type="ARBA" id="ARBA00023015"/>
    </source>
</evidence>
<gene>
    <name evidence="12" type="ORF">E4K65_45035</name>
</gene>
<dbReference type="PROSITE" id="PS01063">
    <property type="entry name" value="SIGMA70_ECF"/>
    <property type="match status" value="1"/>
</dbReference>
<organism evidence="12 13">
    <name type="scientific">Bradyrhizobium niftali</name>
    <dbReference type="NCBI Taxonomy" id="2560055"/>
    <lineage>
        <taxon>Bacteria</taxon>
        <taxon>Pseudomonadati</taxon>
        <taxon>Pseudomonadota</taxon>
        <taxon>Alphaproteobacteria</taxon>
        <taxon>Hyphomicrobiales</taxon>
        <taxon>Nitrobacteraceae</taxon>
        <taxon>Bradyrhizobium</taxon>
    </lineage>
</organism>
<dbReference type="GO" id="GO:0003677">
    <property type="term" value="F:DNA binding"/>
    <property type="evidence" value="ECO:0007669"/>
    <property type="project" value="UniProtKB-KW"/>
</dbReference>
<keyword evidence="6 7" id="KW-0804">Transcription</keyword>
<dbReference type="InterPro" id="IPR037401">
    <property type="entry name" value="SnoaL-like"/>
</dbReference>
<dbReference type="SUPFAM" id="SSF88659">
    <property type="entry name" value="Sigma3 and sigma4 domains of RNA polymerase sigma factors"/>
    <property type="match status" value="1"/>
</dbReference>
<sequence>MTAADPPHQAQPSNRSDRKFERLAEPFRRELKLHCYRMLGSLHEAEDLVQETYLRAWSSFERFEGRGSFRAWLYQIATNACLNALASRKSAQRWLPDQRAPATAEMPNGTPASDVAWLEPYPSSNLEGAVDDAPNPEARFASREAVQLAFVAAIQQLPPRQRAVLLLCDVLGWAAAEAATLLGGSIPSVNSALQRARETLAKRYPNGQPVVASQPNRAQKELLGRYLRAWEELDLDSFVALLKEDATYTMPPLPQWYAGRRAIRTFFEWAWKNYDGYRLVPTAANGQPAFAAYSRLHASAPWGAHSIQVLSIEHDMIAALTLFVKPESPRLFHAFGLPLILPDDLGGELRSTLHLA</sequence>
<evidence type="ECO:0000259" key="11">
    <source>
        <dbReference type="Pfam" id="PF12680"/>
    </source>
</evidence>
<keyword evidence="5 7" id="KW-0238">DNA-binding</keyword>
<evidence type="ECO:0000256" key="6">
    <source>
        <dbReference type="ARBA" id="ARBA00023163"/>
    </source>
</evidence>
<evidence type="ECO:0000313" key="12">
    <source>
        <dbReference type="EMBL" id="TFV36583.1"/>
    </source>
</evidence>
<dbReference type="InterPro" id="IPR013325">
    <property type="entry name" value="RNA_pol_sigma_r2"/>
</dbReference>
<evidence type="ECO:0000256" key="4">
    <source>
        <dbReference type="ARBA" id="ARBA00023082"/>
    </source>
</evidence>
<keyword evidence="3 7" id="KW-0805">Transcription regulation</keyword>
<accession>A0A4Y9L3I1</accession>
<dbReference type="InterPro" id="IPR039425">
    <property type="entry name" value="RNA_pol_sigma-70-like"/>
</dbReference>
<dbReference type="Gene3D" id="3.10.450.50">
    <property type="match status" value="1"/>
</dbReference>
<dbReference type="Pfam" id="PF04542">
    <property type="entry name" value="Sigma70_r2"/>
    <property type="match status" value="1"/>
</dbReference>
<evidence type="ECO:0000313" key="13">
    <source>
        <dbReference type="Proteomes" id="UP000297966"/>
    </source>
</evidence>
<dbReference type="InterPro" id="IPR032710">
    <property type="entry name" value="NTF2-like_dom_sf"/>
</dbReference>